<dbReference type="EC" id="3.1.1.5" evidence="3 12"/>
<dbReference type="EMBL" id="GL996527">
    <property type="protein sequence ID" value="EGV62948.1"/>
    <property type="molecule type" value="Genomic_DNA"/>
</dbReference>
<dbReference type="eggNOG" id="KOG2968">
    <property type="taxonomic scope" value="Eukaryota"/>
</dbReference>
<accession>G3B9Y2</accession>
<evidence type="ECO:0000313" key="16">
    <source>
        <dbReference type="EMBL" id="EGV62947.1"/>
    </source>
</evidence>
<comment type="subcellular location">
    <subcellularLocation>
        <location evidence="12">Endoplasmic reticulum membrane</location>
    </subcellularLocation>
    <subcellularLocation>
        <location evidence="1">Membrane</location>
    </subcellularLocation>
</comment>
<feature type="region of interest" description="Disordered" evidence="13">
    <location>
        <begin position="339"/>
        <end position="358"/>
    </location>
</feature>
<dbReference type="PANTHER" id="PTHR14226:SF29">
    <property type="entry name" value="NEUROPATHY TARGET ESTERASE SWS"/>
    <property type="match status" value="1"/>
</dbReference>
<dbReference type="InterPro" id="IPR001423">
    <property type="entry name" value="LysoPLipase_patatin_CS"/>
</dbReference>
<evidence type="ECO:0000256" key="6">
    <source>
        <dbReference type="ARBA" id="ARBA00022801"/>
    </source>
</evidence>
<dbReference type="STRING" id="590646.G3B9Y2"/>
<dbReference type="InterPro" id="IPR016035">
    <property type="entry name" value="Acyl_Trfase/lysoPLipase"/>
</dbReference>
<evidence type="ECO:0000259" key="14">
    <source>
        <dbReference type="PROSITE" id="PS50042"/>
    </source>
</evidence>
<keyword evidence="8 12" id="KW-1133">Transmembrane helix</keyword>
<sequence>MSYTSLGALFSTSFQVTLSLRSILVSILFIAITSAFLIRYKYLTRFTKNPEPQLISKDVKKDEIVDSINKKKRKNLKTNSNYLDEFLSAIKIFGYLERPVFHELTKNMTTQKLSWDELLYLDEKLGFSIVVDGSVQIFIKMNEKNDSDFQNLKDLDNDTPEILIMGNQRYQLLNEIKSGVPLSTLNSTLDLFKSSVTQWLDGEPAITDSISSSSSLDLNLSGNQNSPKANGKPEHSYFEHSYPDIIVRPKSSKKNKRGATIAIIPASAFQRIHFKYPKATAHIVTMVKNRLFKVTMNTIHNYLGLSDEIIDSEVKLNSSIDSSLPDYLKNTLVEKYSNRRGSLNEHKQSSSSSMEKLTKKKTAIDLRTFNRQSSSRLVSLSSVAKPSHPGDLLSSVPISRKSVFNLDDYNSRFKDTSGKFSSLSSTETTFSNDIEETEETSTRIAVVENMFKLLGIDGNSPFLKRTESIPIASRLGSFPKIYSTINQSQLAQYNNSLNGTESKGVDSLLEGIQRPKAVSISNGSGFDFDSVKDDFAKNLKIKYFEPGKIVIEQNSFNSGLYYVIDGSLDVECNKASGRDNKIVTVKRGSIPQGGLGGYLSSILGIKALTTLKASSKGVILACIHKYDWARLMDKYYQLQLPLACRYKSLLSKEILTIDFALEWCHIQAGDVLAAEGDQANGFHIILSGRFRVVQSKSQNSTKDMLDGNGKIGDEFNVLGEYGHGESIGEVEVLTASRRATSLIAVRDSETARIPRTLFEILSSQNPSIMVKVSRIVAAKVASAQNDLRIKNSLSSTITVPQTNSSTPFQSPSSHISGNYKTITVLPTVNGLPVREFATKLVNSLEIIGRKVIALDQSTILTHLGRHAFDDSLSQLKLSGFFATLEEEYETIVYICDSTVRSSWTSTCISQGDCILLLANAQDYDVAVSVGEFEKLLIKYRTTARTDLCLLHPEKFVPYGSTSIWLKDRNWVQGHHHIQMTIANSIGNEPLKKKSIIEDIALKISERTNQNIKQRFEIVRSRLSRNSRLNKTEKASTAVEPYKNDFLRLARILSNEAIGLVLGGGGARGISHLGVVTALERHGIPVDIIGGTSIGSFVGGLYGLEYNSVSIYGKVKKFAKRVSSYWLSLFDLTLPVTSYLSGYEFNRGIWKVLGFSELEDSWIKFYCNSTNITNSTMDIHEYGIMWRFIRASMSLAGLLPPIAYNGCMLLDGGYLDNLPVLEMKRRGAKYIMAVDVGSVDDRSPMNYGDTLSGIWVVFNRWNPFSKHPNVPNMMDIQSRLAYVASVNALEIAKRTPGVYYMRPPIEEFGTLDFGKFEVIYKVGLDYAEEILTQWENEGKLPKIVGRIKHSGTSSSERPGLFRRNSL</sequence>
<evidence type="ECO:0000256" key="11">
    <source>
        <dbReference type="PROSITE-ProRule" id="PRU01161"/>
    </source>
</evidence>
<keyword evidence="12" id="KW-0256">Endoplasmic reticulum</keyword>
<feature type="domain" description="PNPLA" evidence="15">
    <location>
        <begin position="1059"/>
        <end position="1223"/>
    </location>
</feature>
<comment type="catalytic activity">
    <reaction evidence="12">
        <text>a 1-acyl-sn-glycero-3-phosphocholine + H2O = sn-glycerol 3-phosphocholine + a fatty acid + H(+)</text>
        <dbReference type="Rhea" id="RHEA:15177"/>
        <dbReference type="ChEBI" id="CHEBI:15377"/>
        <dbReference type="ChEBI" id="CHEBI:15378"/>
        <dbReference type="ChEBI" id="CHEBI:16870"/>
        <dbReference type="ChEBI" id="CHEBI:28868"/>
        <dbReference type="ChEBI" id="CHEBI:58168"/>
        <dbReference type="EC" id="3.1.1.5"/>
    </reaction>
</comment>
<dbReference type="CDD" id="cd00038">
    <property type="entry name" value="CAP_ED"/>
    <property type="match status" value="2"/>
</dbReference>
<feature type="region of interest" description="Disordered" evidence="13">
    <location>
        <begin position="213"/>
        <end position="237"/>
    </location>
</feature>
<dbReference type="HOGENOM" id="CLU_000960_1_1_1"/>
<keyword evidence="5 12" id="KW-0812">Transmembrane</keyword>
<reference evidence="16 17" key="1">
    <citation type="journal article" date="2011" name="Proc. Natl. Acad. Sci. U.S.A.">
        <title>Comparative genomics of xylose-fermenting fungi for enhanced biofuel production.</title>
        <authorList>
            <person name="Wohlbach D.J."/>
            <person name="Kuo A."/>
            <person name="Sato T.K."/>
            <person name="Potts K.M."/>
            <person name="Salamov A.A."/>
            <person name="LaButti K.M."/>
            <person name="Sun H."/>
            <person name="Clum A."/>
            <person name="Pangilinan J.L."/>
            <person name="Lindquist E.A."/>
            <person name="Lucas S."/>
            <person name="Lapidus A."/>
            <person name="Jin M."/>
            <person name="Gunawan C."/>
            <person name="Balan V."/>
            <person name="Dale B.E."/>
            <person name="Jeffries T.W."/>
            <person name="Zinkel R."/>
            <person name="Barry K.W."/>
            <person name="Grigoriev I.V."/>
            <person name="Gasch A.P."/>
        </authorList>
    </citation>
    <scope>NUCLEOTIDE SEQUENCE [LARGE SCALE GENOMIC DNA]</scope>
    <source>
        <strain evidence="16">ATCC 10573</strain>
        <strain evidence="17">ATCC 10573 / BCRC 21748 / CBS 615 / JCM 9827 / NBRC 10315 / NRRL Y-1498 / VKM Y-70</strain>
    </source>
</reference>
<evidence type="ECO:0000259" key="15">
    <source>
        <dbReference type="PROSITE" id="PS51635"/>
    </source>
</evidence>
<evidence type="ECO:0000256" key="8">
    <source>
        <dbReference type="ARBA" id="ARBA00022989"/>
    </source>
</evidence>
<feature type="short sequence motif" description="GXSXG" evidence="11">
    <location>
        <begin position="1090"/>
        <end position="1094"/>
    </location>
</feature>
<evidence type="ECO:0000256" key="4">
    <source>
        <dbReference type="ARBA" id="ARBA00018317"/>
    </source>
</evidence>
<evidence type="ECO:0000256" key="3">
    <source>
        <dbReference type="ARBA" id="ARBA00013274"/>
    </source>
</evidence>
<dbReference type="InterPro" id="IPR018490">
    <property type="entry name" value="cNMP-bd_dom_sf"/>
</dbReference>
<dbReference type="InterPro" id="IPR056556">
    <property type="entry name" value="NTE1_P-loop_dom"/>
</dbReference>
<feature type="transmembrane region" description="Helical" evidence="12">
    <location>
        <begin position="20"/>
        <end position="38"/>
    </location>
</feature>
<dbReference type="Pfam" id="PF24179">
    <property type="entry name" value="NTE_Ploop"/>
    <property type="match status" value="1"/>
</dbReference>
<feature type="active site" description="Nucleophile" evidence="11">
    <location>
        <position position="1092"/>
    </location>
</feature>
<proteinExistence type="inferred from homology"/>
<comment type="function">
    <text evidence="12">Intracellular phospholipase B that catalyzes the double deacylation of phosphatidylcholine (PC) to glycerophosphocholine (GroPCho). Plays an important role in membrane lipid homeostasis.</text>
</comment>
<evidence type="ECO:0000256" key="13">
    <source>
        <dbReference type="SAM" id="MobiDB-lite"/>
    </source>
</evidence>
<feature type="active site" description="Proton acceptor" evidence="11">
    <location>
        <position position="1210"/>
    </location>
</feature>
<dbReference type="InterPro" id="IPR002641">
    <property type="entry name" value="PNPLA_dom"/>
</dbReference>
<feature type="domain" description="Cyclic nucleotide-binding" evidence="14">
    <location>
        <begin position="645"/>
        <end position="761"/>
    </location>
</feature>
<dbReference type="SUPFAM" id="SSF52151">
    <property type="entry name" value="FabD/lysophospholipase-like"/>
    <property type="match status" value="1"/>
</dbReference>
<evidence type="ECO:0000313" key="17">
    <source>
        <dbReference type="Proteomes" id="UP000000707"/>
    </source>
</evidence>
<evidence type="ECO:0000256" key="12">
    <source>
        <dbReference type="RuleBase" id="RU362043"/>
    </source>
</evidence>
<keyword evidence="10 12" id="KW-0472">Membrane</keyword>
<dbReference type="Proteomes" id="UP000000707">
    <property type="component" value="Unassembled WGS sequence"/>
</dbReference>
<evidence type="ECO:0000256" key="10">
    <source>
        <dbReference type="ARBA" id="ARBA00023136"/>
    </source>
</evidence>
<dbReference type="PROSITE" id="PS50042">
    <property type="entry name" value="CNMP_BINDING_3"/>
    <property type="match status" value="2"/>
</dbReference>
<dbReference type="PROSITE" id="PS51635">
    <property type="entry name" value="PNPLA"/>
    <property type="match status" value="1"/>
</dbReference>
<dbReference type="Gene3D" id="3.40.1090.10">
    <property type="entry name" value="Cytosolic phospholipase A2 catalytic domain"/>
    <property type="match status" value="2"/>
</dbReference>
<keyword evidence="6 11" id="KW-0378">Hydrolase</keyword>
<dbReference type="EMBL" id="GL996527">
    <property type="protein sequence ID" value="EGV62947.1"/>
    <property type="molecule type" value="Genomic_DNA"/>
</dbReference>
<dbReference type="InterPro" id="IPR050301">
    <property type="entry name" value="NTE"/>
</dbReference>
<dbReference type="GO" id="GO:0005789">
    <property type="term" value="C:endoplasmic reticulum membrane"/>
    <property type="evidence" value="ECO:0007669"/>
    <property type="project" value="UniProtKB-SubCell"/>
</dbReference>
<protein>
    <recommendedName>
        <fullName evidence="4 12">Lysophospholipase NTE1</fullName>
        <ecNumber evidence="3 12">3.1.1.5</ecNumber>
    </recommendedName>
    <alternativeName>
        <fullName evidence="12">Intracellular phospholipase B</fullName>
    </alternativeName>
</protein>
<name>G3B9Y2_CANTC</name>
<dbReference type="SUPFAM" id="SSF51206">
    <property type="entry name" value="cAMP-binding domain-like"/>
    <property type="match status" value="3"/>
</dbReference>
<dbReference type="PROSITE" id="PS01237">
    <property type="entry name" value="UPF0028"/>
    <property type="match status" value="1"/>
</dbReference>
<feature type="domain" description="Cyclic nucleotide-binding" evidence="14">
    <location>
        <begin position="534"/>
        <end position="589"/>
    </location>
</feature>
<evidence type="ECO:0000256" key="9">
    <source>
        <dbReference type="ARBA" id="ARBA00023098"/>
    </source>
</evidence>
<dbReference type="Gene3D" id="2.60.120.10">
    <property type="entry name" value="Jelly Rolls"/>
    <property type="match status" value="2"/>
</dbReference>
<dbReference type="Pfam" id="PF01734">
    <property type="entry name" value="Patatin"/>
    <property type="match status" value="1"/>
</dbReference>
<feature type="short sequence motif" description="GXGXXG" evidence="11">
    <location>
        <begin position="1063"/>
        <end position="1068"/>
    </location>
</feature>
<keyword evidence="9 11" id="KW-0443">Lipid metabolism</keyword>
<evidence type="ECO:0000256" key="1">
    <source>
        <dbReference type="ARBA" id="ARBA00004370"/>
    </source>
</evidence>
<gene>
    <name evidence="16" type="ORF">CANTEDRAFT_123899</name>
</gene>
<dbReference type="GO" id="GO:0046470">
    <property type="term" value="P:phosphatidylcholine metabolic process"/>
    <property type="evidence" value="ECO:0007669"/>
    <property type="project" value="InterPro"/>
</dbReference>
<keyword evidence="7 11" id="KW-0442">Lipid degradation</keyword>
<evidence type="ECO:0000256" key="7">
    <source>
        <dbReference type="ARBA" id="ARBA00022963"/>
    </source>
</evidence>
<dbReference type="OrthoDB" id="421051at2759"/>
<dbReference type="PANTHER" id="PTHR14226">
    <property type="entry name" value="NEUROPATHY TARGET ESTERASE/SWISS CHEESE D.MELANOGASTER"/>
    <property type="match status" value="1"/>
</dbReference>
<comment type="similarity">
    <text evidence="2 12">Belongs to the NTE family.</text>
</comment>
<evidence type="ECO:0000256" key="2">
    <source>
        <dbReference type="ARBA" id="ARBA00006636"/>
    </source>
</evidence>
<dbReference type="InterPro" id="IPR000595">
    <property type="entry name" value="cNMP-bd_dom"/>
</dbReference>
<feature type="compositionally biased region" description="Low complexity" evidence="13">
    <location>
        <begin position="213"/>
        <end position="226"/>
    </location>
</feature>
<dbReference type="GO" id="GO:0004622">
    <property type="term" value="F:phosphatidylcholine lysophospholipase activity"/>
    <property type="evidence" value="ECO:0007669"/>
    <property type="project" value="UniProtKB-EC"/>
</dbReference>
<dbReference type="Pfam" id="PF00027">
    <property type="entry name" value="cNMP_binding"/>
    <property type="match status" value="1"/>
</dbReference>
<dbReference type="SMART" id="SM00100">
    <property type="entry name" value="cNMP"/>
    <property type="match status" value="1"/>
</dbReference>
<dbReference type="GO" id="GO:0016042">
    <property type="term" value="P:lipid catabolic process"/>
    <property type="evidence" value="ECO:0007669"/>
    <property type="project" value="UniProtKB-UniRule"/>
</dbReference>
<organism evidence="17">
    <name type="scientific">Candida tenuis (strain ATCC 10573 / BCRC 21748 / CBS 615 / JCM 9827 / NBRC 10315 / NRRL Y-1498 / VKM Y-70)</name>
    <name type="common">Yeast</name>
    <name type="synonym">Yamadazyma tenuis</name>
    <dbReference type="NCBI Taxonomy" id="590646"/>
    <lineage>
        <taxon>Eukaryota</taxon>
        <taxon>Fungi</taxon>
        <taxon>Dikarya</taxon>
        <taxon>Ascomycota</taxon>
        <taxon>Saccharomycotina</taxon>
        <taxon>Pichiomycetes</taxon>
        <taxon>Debaryomycetaceae</taxon>
        <taxon>Yamadazyma</taxon>
    </lineage>
</organism>
<dbReference type="InterPro" id="IPR014710">
    <property type="entry name" value="RmlC-like_jellyroll"/>
</dbReference>
<keyword evidence="17" id="KW-1185">Reference proteome</keyword>
<feature type="short sequence motif" description="DGA/G" evidence="11">
    <location>
        <begin position="1210"/>
        <end position="1212"/>
    </location>
</feature>
<evidence type="ECO:0000256" key="5">
    <source>
        <dbReference type="ARBA" id="ARBA00022692"/>
    </source>
</evidence>